<evidence type="ECO:0000313" key="2">
    <source>
        <dbReference type="Proteomes" id="UP001175228"/>
    </source>
</evidence>
<sequence length="139" mass="15189">MKEWWSVDLLTAVYDAMPSVETLTLDGGPVTDGLEALIPILSQFRVLKTLELVDVSSLNVGFNPPWCGNAYMGPGGAELLRRVQEQGEAANRRVTDMVFGACANLDVMILGHRSKAVVTRGRGGQIEDIRWCEQTIAVI</sequence>
<protein>
    <submittedName>
        <fullName evidence="1">Uncharacterized protein</fullName>
    </submittedName>
</protein>
<reference evidence="1" key="1">
    <citation type="submission" date="2023-06" db="EMBL/GenBank/DDBJ databases">
        <authorList>
            <consortium name="Lawrence Berkeley National Laboratory"/>
            <person name="Ahrendt S."/>
            <person name="Sahu N."/>
            <person name="Indic B."/>
            <person name="Wong-Bajracharya J."/>
            <person name="Merenyi Z."/>
            <person name="Ke H.-M."/>
            <person name="Monk M."/>
            <person name="Kocsube S."/>
            <person name="Drula E."/>
            <person name="Lipzen A."/>
            <person name="Balint B."/>
            <person name="Henrissat B."/>
            <person name="Andreopoulos B."/>
            <person name="Martin F.M."/>
            <person name="Harder C.B."/>
            <person name="Rigling D."/>
            <person name="Ford K.L."/>
            <person name="Foster G.D."/>
            <person name="Pangilinan J."/>
            <person name="Papanicolaou A."/>
            <person name="Barry K."/>
            <person name="LaButti K."/>
            <person name="Viragh M."/>
            <person name="Koriabine M."/>
            <person name="Yan M."/>
            <person name="Riley R."/>
            <person name="Champramary S."/>
            <person name="Plett K.L."/>
            <person name="Tsai I.J."/>
            <person name="Slot J."/>
            <person name="Sipos G."/>
            <person name="Plett J."/>
            <person name="Nagy L.G."/>
            <person name="Grigoriev I.V."/>
        </authorList>
    </citation>
    <scope>NUCLEOTIDE SEQUENCE</scope>
    <source>
        <strain evidence="1">HWK02</strain>
    </source>
</reference>
<dbReference type="Proteomes" id="UP001175228">
    <property type="component" value="Unassembled WGS sequence"/>
</dbReference>
<evidence type="ECO:0000313" key="1">
    <source>
        <dbReference type="EMBL" id="KAK0494144.1"/>
    </source>
</evidence>
<comment type="caution">
    <text evidence="1">The sequence shown here is derived from an EMBL/GenBank/DDBJ whole genome shotgun (WGS) entry which is preliminary data.</text>
</comment>
<accession>A0AA39URF6</accession>
<keyword evidence="2" id="KW-1185">Reference proteome</keyword>
<organism evidence="1 2">
    <name type="scientific">Armillaria luteobubalina</name>
    <dbReference type="NCBI Taxonomy" id="153913"/>
    <lineage>
        <taxon>Eukaryota</taxon>
        <taxon>Fungi</taxon>
        <taxon>Dikarya</taxon>
        <taxon>Basidiomycota</taxon>
        <taxon>Agaricomycotina</taxon>
        <taxon>Agaricomycetes</taxon>
        <taxon>Agaricomycetidae</taxon>
        <taxon>Agaricales</taxon>
        <taxon>Marasmiineae</taxon>
        <taxon>Physalacriaceae</taxon>
        <taxon>Armillaria</taxon>
    </lineage>
</organism>
<name>A0AA39URF6_9AGAR</name>
<proteinExistence type="predicted"/>
<dbReference type="AlphaFoldDB" id="A0AA39URF6"/>
<gene>
    <name evidence="1" type="ORF">EDD18DRAFT_1356092</name>
</gene>
<dbReference type="EMBL" id="JAUEPU010000022">
    <property type="protein sequence ID" value="KAK0494144.1"/>
    <property type="molecule type" value="Genomic_DNA"/>
</dbReference>